<dbReference type="OrthoDB" id="10255969at2759"/>
<feature type="transmembrane region" description="Helical" evidence="7">
    <location>
        <begin position="553"/>
        <end position="577"/>
    </location>
</feature>
<dbReference type="Pfam" id="PF00005">
    <property type="entry name" value="ABC_tran"/>
    <property type="match status" value="1"/>
</dbReference>
<evidence type="ECO:0000259" key="8">
    <source>
        <dbReference type="PROSITE" id="PS50893"/>
    </source>
</evidence>
<dbReference type="PROSITE" id="PS51012">
    <property type="entry name" value="ABC_TM2"/>
    <property type="match status" value="1"/>
</dbReference>
<name>A0A5N4AFL8_PHOPY</name>
<evidence type="ECO:0000256" key="3">
    <source>
        <dbReference type="ARBA" id="ARBA00022741"/>
    </source>
</evidence>
<evidence type="ECO:0000256" key="7">
    <source>
        <dbReference type="SAM" id="Phobius"/>
    </source>
</evidence>
<dbReference type="Gene3D" id="3.40.50.300">
    <property type="entry name" value="P-loop containing nucleotide triphosphate hydrolases"/>
    <property type="match status" value="1"/>
</dbReference>
<keyword evidence="6 7" id="KW-0472">Membrane</keyword>
<dbReference type="EMBL" id="VVIM01000007">
    <property type="protein sequence ID" value="KAB0796086.1"/>
    <property type="molecule type" value="Genomic_DNA"/>
</dbReference>
<evidence type="ECO:0000259" key="9">
    <source>
        <dbReference type="PROSITE" id="PS51012"/>
    </source>
</evidence>
<dbReference type="Proteomes" id="UP000327044">
    <property type="component" value="Unassembled WGS sequence"/>
</dbReference>
<dbReference type="PANTHER" id="PTHR43038:SF5">
    <property type="entry name" value="RE14039P"/>
    <property type="match status" value="1"/>
</dbReference>
<evidence type="ECO:0000256" key="6">
    <source>
        <dbReference type="ARBA" id="ARBA00023136"/>
    </source>
</evidence>
<evidence type="ECO:0000256" key="2">
    <source>
        <dbReference type="ARBA" id="ARBA00022692"/>
    </source>
</evidence>
<dbReference type="PROSITE" id="PS00211">
    <property type="entry name" value="ABC_TRANSPORTER_1"/>
    <property type="match status" value="1"/>
</dbReference>
<feature type="transmembrane region" description="Helical" evidence="7">
    <location>
        <begin position="630"/>
        <end position="651"/>
    </location>
</feature>
<feature type="transmembrane region" description="Helical" evidence="7">
    <location>
        <begin position="722"/>
        <end position="744"/>
    </location>
</feature>
<feature type="transmembrane region" description="Helical" evidence="7">
    <location>
        <begin position="372"/>
        <end position="393"/>
    </location>
</feature>
<keyword evidence="5 7" id="KW-1133">Transmembrane helix</keyword>
<dbReference type="PANTHER" id="PTHR43038">
    <property type="entry name" value="ATP-BINDING CASSETTE, SUB-FAMILY H, MEMBER 1"/>
    <property type="match status" value="1"/>
</dbReference>
<dbReference type="InterPro" id="IPR013525">
    <property type="entry name" value="ABC2_TM"/>
</dbReference>
<feature type="transmembrane region" description="Helical" evidence="7">
    <location>
        <begin position="663"/>
        <end position="684"/>
    </location>
</feature>
<evidence type="ECO:0000313" key="11">
    <source>
        <dbReference type="Proteomes" id="UP000327044"/>
    </source>
</evidence>
<reference evidence="10 11" key="1">
    <citation type="journal article" date="2018" name="Elife">
        <title>Firefly genomes illuminate parallel origins of bioluminescence in beetles.</title>
        <authorList>
            <person name="Fallon T.R."/>
            <person name="Lower S.E."/>
            <person name="Chang C.H."/>
            <person name="Bessho-Uehara M."/>
            <person name="Martin G.J."/>
            <person name="Bewick A.J."/>
            <person name="Behringer M."/>
            <person name="Debat H.J."/>
            <person name="Wong I."/>
            <person name="Day J.C."/>
            <person name="Suvorov A."/>
            <person name="Silva C.J."/>
            <person name="Stanger-Hall K.F."/>
            <person name="Hall D.W."/>
            <person name="Schmitz R.J."/>
            <person name="Nelson D.R."/>
            <person name="Lewis S.M."/>
            <person name="Shigenobu S."/>
            <person name="Bybee S.M."/>
            <person name="Larracuente A.M."/>
            <person name="Oba Y."/>
            <person name="Weng J.K."/>
        </authorList>
    </citation>
    <scope>NUCLEOTIDE SEQUENCE [LARGE SCALE GENOMIC DNA]</scope>
    <source>
        <strain evidence="10">1611_PpyrPB1</strain>
        <tissue evidence="10">Whole body</tissue>
    </source>
</reference>
<organism evidence="10 11">
    <name type="scientific">Photinus pyralis</name>
    <name type="common">Common eastern firefly</name>
    <name type="synonym">Lampyris pyralis</name>
    <dbReference type="NCBI Taxonomy" id="7054"/>
    <lineage>
        <taxon>Eukaryota</taxon>
        <taxon>Metazoa</taxon>
        <taxon>Ecdysozoa</taxon>
        <taxon>Arthropoda</taxon>
        <taxon>Hexapoda</taxon>
        <taxon>Insecta</taxon>
        <taxon>Pterygota</taxon>
        <taxon>Neoptera</taxon>
        <taxon>Endopterygota</taxon>
        <taxon>Coleoptera</taxon>
        <taxon>Polyphaga</taxon>
        <taxon>Elateriformia</taxon>
        <taxon>Elateroidea</taxon>
        <taxon>Lampyridae</taxon>
        <taxon>Lampyrinae</taxon>
        <taxon>Photinus</taxon>
    </lineage>
</organism>
<dbReference type="InParanoid" id="A0A5N4AFL8"/>
<sequence length="749" mass="84271">MQEDGTAYMLPDRGRTGSTVEMRRKHAVCVRNACKHYGSKENKIIVLDQLNMTVPKGTIYGLLGASGCGKTTLLNCIIGRMKLISGELWVLGGSPGTKSSVLPSPKIGYMPQEIGLYGDFTIKETAKYFGWIAAMTTEEIEERFQFLKDLLKLPEDHRIIKSLSGGQQRRVSFATSLLHRPELLILDEPTVGLDPVLRETIWDYLTDVTKNGYTTVIITTHYIEETRKAHVISLMRKGYIIAEESPNKLLSRFGINSLEEAFLKLSIIQNSQITHRRRNTISAPVITEANIIPLETLNEVEEESDDNASEFGECVARNRFQKRFSLIPDLYPSELLDTNTYQSKITDYLPQIDMLHMKALVWKNCLWIWKNWIIITAVVVGPLVAFVLFYLAIGHKPVNLQVAFVNQESNDNSCDILMCNSTTLGCQYLQYVKGDRINMIPFESEEMAILSVKKGLLHGSITIRYNYSSALRARIEDFKHVNAWDVVYSTIDVYRDSSVKDIAQFLDFYILDAFARFVKDYLISCNESGLLIKLPFKWNDPVYGSNDTEFTRFAAPGILASCAFFYPAALTAIALLVERREGIFERSVVMGVTPFELLISHIISESGLMLIQIGSLMALAIFFFDMTLSASTVLATGLVALIGFCGMWFGYTISSTCDDESTAIYILLGTFLPMFFLSGILWPIEGFVYELRAASAILPLTQPSESLRSIIQRGWGLSKQSVYNGCITISVWILFFIVLSIVALKFKRA</sequence>
<dbReference type="AlphaFoldDB" id="A0A5N4AFL8"/>
<evidence type="ECO:0000256" key="4">
    <source>
        <dbReference type="ARBA" id="ARBA00022840"/>
    </source>
</evidence>
<keyword evidence="4" id="KW-0067">ATP-binding</keyword>
<keyword evidence="3" id="KW-0547">Nucleotide-binding</keyword>
<dbReference type="InterPro" id="IPR003593">
    <property type="entry name" value="AAA+_ATPase"/>
</dbReference>
<dbReference type="InterPro" id="IPR003439">
    <property type="entry name" value="ABC_transporter-like_ATP-bd"/>
</dbReference>
<comment type="caution">
    <text evidence="10">The sequence shown here is derived from an EMBL/GenBank/DDBJ whole genome shotgun (WGS) entry which is preliminary data.</text>
</comment>
<feature type="transmembrane region" description="Helical" evidence="7">
    <location>
        <begin position="598"/>
        <end position="624"/>
    </location>
</feature>
<feature type="domain" description="ABC transmembrane type-2" evidence="9">
    <location>
        <begin position="519"/>
        <end position="747"/>
    </location>
</feature>
<dbReference type="GO" id="GO:0140359">
    <property type="term" value="F:ABC-type transporter activity"/>
    <property type="evidence" value="ECO:0007669"/>
    <property type="project" value="InterPro"/>
</dbReference>
<dbReference type="Pfam" id="PF12698">
    <property type="entry name" value="ABC2_membrane_3"/>
    <property type="match status" value="1"/>
</dbReference>
<dbReference type="CDD" id="cd03230">
    <property type="entry name" value="ABC_DR_subfamily_A"/>
    <property type="match status" value="1"/>
</dbReference>
<dbReference type="GO" id="GO:0016020">
    <property type="term" value="C:membrane"/>
    <property type="evidence" value="ECO:0007669"/>
    <property type="project" value="UniProtKB-SubCell"/>
</dbReference>
<dbReference type="PROSITE" id="PS50893">
    <property type="entry name" value="ABC_TRANSPORTER_2"/>
    <property type="match status" value="1"/>
</dbReference>
<dbReference type="InterPro" id="IPR027417">
    <property type="entry name" value="P-loop_NTPase"/>
</dbReference>
<feature type="domain" description="ABC transporter" evidence="8">
    <location>
        <begin position="28"/>
        <end position="262"/>
    </location>
</feature>
<evidence type="ECO:0000313" key="10">
    <source>
        <dbReference type="EMBL" id="KAB0796086.1"/>
    </source>
</evidence>
<dbReference type="SMART" id="SM00382">
    <property type="entry name" value="AAA"/>
    <property type="match status" value="1"/>
</dbReference>
<dbReference type="InterPro" id="IPR047817">
    <property type="entry name" value="ABC2_TM_bact-type"/>
</dbReference>
<dbReference type="GO" id="GO:0005524">
    <property type="term" value="F:ATP binding"/>
    <property type="evidence" value="ECO:0007669"/>
    <property type="project" value="UniProtKB-KW"/>
</dbReference>
<evidence type="ECO:0000256" key="1">
    <source>
        <dbReference type="ARBA" id="ARBA00004141"/>
    </source>
</evidence>
<keyword evidence="2 7" id="KW-0812">Transmembrane</keyword>
<dbReference type="GO" id="GO:0016887">
    <property type="term" value="F:ATP hydrolysis activity"/>
    <property type="evidence" value="ECO:0007669"/>
    <property type="project" value="InterPro"/>
</dbReference>
<keyword evidence="11" id="KW-1185">Reference proteome</keyword>
<evidence type="ECO:0000256" key="5">
    <source>
        <dbReference type="ARBA" id="ARBA00022989"/>
    </source>
</evidence>
<accession>A0A5N4AFL8</accession>
<protein>
    <submittedName>
        <fullName evidence="10">Uncharacterized protein</fullName>
    </submittedName>
</protein>
<dbReference type="InterPro" id="IPR017871">
    <property type="entry name" value="ABC_transporter-like_CS"/>
</dbReference>
<comment type="subcellular location">
    <subcellularLocation>
        <location evidence="1">Membrane</location>
        <topology evidence="1">Multi-pass membrane protein</topology>
    </subcellularLocation>
</comment>
<proteinExistence type="predicted"/>
<dbReference type="SUPFAM" id="SSF52540">
    <property type="entry name" value="P-loop containing nucleoside triphosphate hydrolases"/>
    <property type="match status" value="1"/>
</dbReference>
<gene>
    <name evidence="10" type="ORF">PPYR_10147</name>
</gene>